<dbReference type="PROSITE" id="PS00463">
    <property type="entry name" value="ZN2_CY6_FUNGAL_1"/>
    <property type="match status" value="1"/>
</dbReference>
<feature type="region of interest" description="Disordered" evidence="4">
    <location>
        <begin position="64"/>
        <end position="99"/>
    </location>
</feature>
<reference evidence="6 7" key="1">
    <citation type="submission" date="2024-01" db="EMBL/GenBank/DDBJ databases">
        <title>Complete genome of Cladobotryum mycophilum ATHUM6906.</title>
        <authorList>
            <person name="Christinaki A.C."/>
            <person name="Myridakis A.I."/>
            <person name="Kouvelis V.N."/>
        </authorList>
    </citation>
    <scope>NUCLEOTIDE SEQUENCE [LARGE SCALE GENOMIC DNA]</scope>
    <source>
        <strain evidence="6 7">ATHUM6906</strain>
    </source>
</reference>
<dbReference type="InterPro" id="IPR036864">
    <property type="entry name" value="Zn2-C6_fun-type_DNA-bd_sf"/>
</dbReference>
<keyword evidence="7" id="KW-1185">Reference proteome</keyword>
<dbReference type="CDD" id="cd12148">
    <property type="entry name" value="fungal_TF_MHR"/>
    <property type="match status" value="1"/>
</dbReference>
<dbReference type="SMART" id="SM00066">
    <property type="entry name" value="GAL4"/>
    <property type="match status" value="1"/>
</dbReference>
<dbReference type="Pfam" id="PF00172">
    <property type="entry name" value="Zn_clus"/>
    <property type="match status" value="1"/>
</dbReference>
<feature type="compositionally biased region" description="Basic and acidic residues" evidence="4">
    <location>
        <begin position="89"/>
        <end position="99"/>
    </location>
</feature>
<dbReference type="PANTHER" id="PTHR47840">
    <property type="entry name" value="ZN(II)2CYS6 TRANSCRIPTION FACTOR (EUROFUNG)-RELATED"/>
    <property type="match status" value="1"/>
</dbReference>
<dbReference type="Proteomes" id="UP001338125">
    <property type="component" value="Unassembled WGS sequence"/>
</dbReference>
<evidence type="ECO:0000256" key="2">
    <source>
        <dbReference type="ARBA" id="ARBA00023163"/>
    </source>
</evidence>
<organism evidence="6 7">
    <name type="scientific">Cladobotryum mycophilum</name>
    <dbReference type="NCBI Taxonomy" id="491253"/>
    <lineage>
        <taxon>Eukaryota</taxon>
        <taxon>Fungi</taxon>
        <taxon>Dikarya</taxon>
        <taxon>Ascomycota</taxon>
        <taxon>Pezizomycotina</taxon>
        <taxon>Sordariomycetes</taxon>
        <taxon>Hypocreomycetidae</taxon>
        <taxon>Hypocreales</taxon>
        <taxon>Hypocreaceae</taxon>
        <taxon>Cladobotryum</taxon>
    </lineage>
</organism>
<dbReference type="Gene3D" id="4.10.240.10">
    <property type="entry name" value="Zn(2)-C6 fungal-type DNA-binding domain"/>
    <property type="match status" value="1"/>
</dbReference>
<evidence type="ECO:0000256" key="4">
    <source>
        <dbReference type="SAM" id="MobiDB-lite"/>
    </source>
</evidence>
<keyword evidence="3" id="KW-0539">Nucleus</keyword>
<evidence type="ECO:0000256" key="1">
    <source>
        <dbReference type="ARBA" id="ARBA00023015"/>
    </source>
</evidence>
<comment type="caution">
    <text evidence="6">The sequence shown here is derived from an EMBL/GenBank/DDBJ whole genome shotgun (WGS) entry which is preliminary data.</text>
</comment>
<proteinExistence type="predicted"/>
<name>A0ABR0S886_9HYPO</name>
<accession>A0ABR0S886</accession>
<dbReference type="InterPro" id="IPR001138">
    <property type="entry name" value="Zn2Cys6_DnaBD"/>
</dbReference>
<feature type="domain" description="Zn(2)-C6 fungal-type" evidence="5">
    <location>
        <begin position="25"/>
        <end position="57"/>
    </location>
</feature>
<evidence type="ECO:0000256" key="3">
    <source>
        <dbReference type="ARBA" id="ARBA00023242"/>
    </source>
</evidence>
<keyword evidence="2" id="KW-0804">Transcription</keyword>
<sequence length="686" mass="75667">MSSSEAVLGRPGQRGTRKMRKGTRSCTECRRRKIRCTYPPGGPTCYSCTIRAAQCIEQGWSSIERGRGDGETTTPSLPLPRPAQNCTAPEKEPGEHDGIADDQDIVVTSGKEDDAPLVSVLVDAEFSSSTIPMRHKPTLSSGQPVTTEALLPNTNYHHRPSHSLPSQFLSGRSLSICSTLRAALPTYDKILSALSSNGAWWSGYRKKAYAISAIPYETIEIFGQRTYTSNHPAKLGALAIAFARSSGKHTYLYSLVDQLVLSDFTYTATVEGMECLILLGKSYTDGGQPKRAWLVWRKGVAAVQLMGLCRGNKFSPTDIRLWSSIYHGDRFCSLLLGLPYGLNDRHYGILNGAYNPTLSPVSQFVFRCAVISGRIIDRNLDAGSPSFAKAMEIDEELESIASALPEDWWEIPATLPQRSFDELDGLRETLLQQFYYFWVQLYLHLPFLIKNSANSPRFASRVRCMEAARQVLKRYVLLRTKTTGGPCLFECKTTDFACFTAAVILLLGIHHGASAPGPTQGDGDLGLIAATDGILQREEVEKKCKIASQCRKTLRMISFKQDDGLDLDDAEIVIPYFGAVVRRRINPKHATSDAPRASSDDVHLSTPCTSGHDSMAASIAGDCSFENINWQLFDYELEYSRVGMDITSFQDESSPWLDTAGLGLDPGWGAIADMDWDLRPDTDPFS</sequence>
<dbReference type="CDD" id="cd00067">
    <property type="entry name" value="GAL4"/>
    <property type="match status" value="1"/>
</dbReference>
<dbReference type="PANTHER" id="PTHR47840:SF1">
    <property type="entry name" value="ZN(II)2CYS6 TRANSCRIPTION FACTOR (EUROFUNG)"/>
    <property type="match status" value="1"/>
</dbReference>
<feature type="region of interest" description="Disordered" evidence="4">
    <location>
        <begin position="1"/>
        <end position="23"/>
    </location>
</feature>
<gene>
    <name evidence="6" type="ORF">PT974_12483</name>
</gene>
<dbReference type="PROSITE" id="PS50048">
    <property type="entry name" value="ZN2_CY6_FUNGAL_2"/>
    <property type="match status" value="1"/>
</dbReference>
<keyword evidence="1" id="KW-0805">Transcription regulation</keyword>
<evidence type="ECO:0000313" key="7">
    <source>
        <dbReference type="Proteomes" id="UP001338125"/>
    </source>
</evidence>
<dbReference type="EMBL" id="JAVFKD010000016">
    <property type="protein sequence ID" value="KAK5988333.1"/>
    <property type="molecule type" value="Genomic_DNA"/>
</dbReference>
<evidence type="ECO:0000259" key="5">
    <source>
        <dbReference type="PROSITE" id="PS50048"/>
    </source>
</evidence>
<evidence type="ECO:0000313" key="6">
    <source>
        <dbReference type="EMBL" id="KAK5988333.1"/>
    </source>
</evidence>
<dbReference type="SUPFAM" id="SSF57701">
    <property type="entry name" value="Zn2/Cys6 DNA-binding domain"/>
    <property type="match status" value="1"/>
</dbReference>
<protein>
    <submittedName>
        <fullName evidence="6">Transcription factor sdnS-like protein</fullName>
    </submittedName>
</protein>